<comment type="caution">
    <text evidence="2">The sequence shown here is derived from an EMBL/GenBank/DDBJ whole genome shotgun (WGS) entry which is preliminary data.</text>
</comment>
<sequence length="197" mass="21752">MRNKQASKRINRWFLGFWTLVVVIILGLGTGIVLANTPATNDTASQVNTTNADSSFDIVLNKDQLNKLANHYLKTQHVGQGQAIAFAINNYVNIYGKVNVLGQSLDVGIAMVPHVTAEGNIILKAHAINVGQLQLPTRLVLGIFARTYKVPAWVSIKPRQNEIDLQLDQLKTVNGFNFSAKTIDIPADKFQFEGRIK</sequence>
<evidence type="ECO:0000313" key="2">
    <source>
        <dbReference type="EMBL" id="CAH0415789.1"/>
    </source>
</evidence>
<name>A0ABM8Z3G1_9LACO</name>
<keyword evidence="3" id="KW-1185">Reference proteome</keyword>
<evidence type="ECO:0008006" key="4">
    <source>
        <dbReference type="Google" id="ProtNLM"/>
    </source>
</evidence>
<protein>
    <recommendedName>
        <fullName evidence="4">DUF2140 family protein</fullName>
    </recommendedName>
</protein>
<dbReference type="Pfam" id="PF09911">
    <property type="entry name" value="DUF2140"/>
    <property type="match status" value="1"/>
</dbReference>
<keyword evidence="1" id="KW-1133">Transmembrane helix</keyword>
<keyword evidence="1" id="KW-0812">Transmembrane</keyword>
<reference evidence="2 3" key="1">
    <citation type="submission" date="2021-11" db="EMBL/GenBank/DDBJ databases">
        <authorList>
            <person name="Depoorter E."/>
        </authorList>
    </citation>
    <scope>NUCLEOTIDE SEQUENCE [LARGE SCALE GENOMIC DNA]</scope>
    <source>
        <strain evidence="2 3">LMG 24289</strain>
    </source>
</reference>
<dbReference type="RefSeq" id="WP_230095871.1">
    <property type="nucleotide sequence ID" value="NZ_CAKKNS010000001.1"/>
</dbReference>
<proteinExistence type="predicted"/>
<dbReference type="EMBL" id="CAKKNS010000001">
    <property type="protein sequence ID" value="CAH0415789.1"/>
    <property type="molecule type" value="Genomic_DNA"/>
</dbReference>
<evidence type="ECO:0000313" key="3">
    <source>
        <dbReference type="Proteomes" id="UP000789707"/>
    </source>
</evidence>
<evidence type="ECO:0000256" key="1">
    <source>
        <dbReference type="SAM" id="Phobius"/>
    </source>
</evidence>
<keyword evidence="1" id="KW-0472">Membrane</keyword>
<organism evidence="2 3">
    <name type="scientific">Periweissella fabaria</name>
    <dbReference type="NCBI Taxonomy" id="546157"/>
    <lineage>
        <taxon>Bacteria</taxon>
        <taxon>Bacillati</taxon>
        <taxon>Bacillota</taxon>
        <taxon>Bacilli</taxon>
        <taxon>Lactobacillales</taxon>
        <taxon>Lactobacillaceae</taxon>
        <taxon>Periweissella</taxon>
    </lineage>
</organism>
<accession>A0ABM8Z3G1</accession>
<dbReference type="Proteomes" id="UP000789707">
    <property type="component" value="Unassembled WGS sequence"/>
</dbReference>
<gene>
    <name evidence="2" type="ORF">WFA24289_00087</name>
</gene>
<feature type="transmembrane region" description="Helical" evidence="1">
    <location>
        <begin position="12"/>
        <end position="35"/>
    </location>
</feature>
<dbReference type="InterPro" id="IPR018672">
    <property type="entry name" value="DUF2140"/>
</dbReference>